<keyword evidence="1" id="KW-0862">Zinc</keyword>
<organism evidence="3 4">
    <name type="scientific">Sesamum indicum</name>
    <name type="common">Oriental sesame</name>
    <name type="synonym">Sesamum orientale</name>
    <dbReference type="NCBI Taxonomy" id="4182"/>
    <lineage>
        <taxon>Eukaryota</taxon>
        <taxon>Viridiplantae</taxon>
        <taxon>Streptophyta</taxon>
        <taxon>Embryophyta</taxon>
        <taxon>Tracheophyta</taxon>
        <taxon>Spermatophyta</taxon>
        <taxon>Magnoliopsida</taxon>
        <taxon>eudicotyledons</taxon>
        <taxon>Gunneridae</taxon>
        <taxon>Pentapetalae</taxon>
        <taxon>asterids</taxon>
        <taxon>lamiids</taxon>
        <taxon>Lamiales</taxon>
        <taxon>Pedaliaceae</taxon>
        <taxon>Sesamum</taxon>
    </lineage>
</organism>
<feature type="domain" description="CCHC-type" evidence="2">
    <location>
        <begin position="235"/>
        <end position="248"/>
    </location>
</feature>
<dbReference type="FunCoup" id="A0A6I9TEP4">
    <property type="interactions" value="465"/>
</dbReference>
<dbReference type="PROSITE" id="PS50158">
    <property type="entry name" value="ZF_CCHC"/>
    <property type="match status" value="1"/>
</dbReference>
<name>A0A6I9TEP4_SESIN</name>
<protein>
    <submittedName>
        <fullName evidence="4">Uncharacterized protein LOC105162750</fullName>
    </submittedName>
</protein>
<evidence type="ECO:0000256" key="1">
    <source>
        <dbReference type="PROSITE-ProRule" id="PRU00047"/>
    </source>
</evidence>
<dbReference type="AlphaFoldDB" id="A0A6I9TEP4"/>
<evidence type="ECO:0000313" key="3">
    <source>
        <dbReference type="Proteomes" id="UP000504604"/>
    </source>
</evidence>
<keyword evidence="3" id="KW-1185">Reference proteome</keyword>
<dbReference type="PANTHER" id="PTHR47592:SF30">
    <property type="entry name" value="CCHC-TYPE DOMAIN-CONTAINING PROTEIN"/>
    <property type="match status" value="1"/>
</dbReference>
<gene>
    <name evidence="4" type="primary">LOC105162750</name>
</gene>
<dbReference type="PANTHER" id="PTHR47592">
    <property type="entry name" value="PBF68 PROTEIN"/>
    <property type="match status" value="1"/>
</dbReference>
<dbReference type="Proteomes" id="UP000504604">
    <property type="component" value="Linkage group LG5"/>
</dbReference>
<sequence>MDYVLFQNPLENPAEISTLAIIAAAIPAGGTTTKSEDEAKLKYDRDNKTVRGHLHNQMNNSLFDLFVNYRSAKEIWSTMEIRYAGDDAGRKKYIIVKWVQFQMVDEKPIMDQIHEYENLVTEVLSEGMKKCEILQVNVLLEKFPPTWNEYRNNLKHKKRDLTLQELISHMRMEKANRLIDKETSLSSLSVKANFVKFIGSKNKFHQNKGKVFQKNNQHKTFKGHDGKIQKNKISCYYCGKLGHKAYQCYQRKDQQKANQKLITKSTPQVNLAENDEINTAVVVEANLVENEED</sequence>
<dbReference type="GO" id="GO:0003676">
    <property type="term" value="F:nucleic acid binding"/>
    <property type="evidence" value="ECO:0007669"/>
    <property type="project" value="InterPro"/>
</dbReference>
<keyword evidence="1" id="KW-0479">Metal-binding</keyword>
<proteinExistence type="predicted"/>
<dbReference type="Gene3D" id="4.10.60.10">
    <property type="entry name" value="Zinc finger, CCHC-type"/>
    <property type="match status" value="1"/>
</dbReference>
<dbReference type="GeneID" id="105162750"/>
<evidence type="ECO:0000259" key="2">
    <source>
        <dbReference type="PROSITE" id="PS50158"/>
    </source>
</evidence>
<dbReference type="KEGG" id="sind:105162750"/>
<accession>A0A6I9TEP4</accession>
<dbReference type="InterPro" id="IPR036875">
    <property type="entry name" value="Znf_CCHC_sf"/>
</dbReference>
<dbReference type="OrthoDB" id="1302745at2759"/>
<dbReference type="InterPro" id="IPR001878">
    <property type="entry name" value="Znf_CCHC"/>
</dbReference>
<dbReference type="RefSeq" id="XP_011079173.1">
    <property type="nucleotide sequence ID" value="XM_011080871.1"/>
</dbReference>
<dbReference type="SUPFAM" id="SSF57756">
    <property type="entry name" value="Retrovirus zinc finger-like domains"/>
    <property type="match status" value="1"/>
</dbReference>
<keyword evidence="1" id="KW-0863">Zinc-finger</keyword>
<reference evidence="4" key="1">
    <citation type="submission" date="2025-08" db="UniProtKB">
        <authorList>
            <consortium name="RefSeq"/>
        </authorList>
    </citation>
    <scope>IDENTIFICATION</scope>
</reference>
<dbReference type="GO" id="GO:0008270">
    <property type="term" value="F:zinc ion binding"/>
    <property type="evidence" value="ECO:0007669"/>
    <property type="project" value="UniProtKB-KW"/>
</dbReference>
<dbReference type="SMART" id="SM00343">
    <property type="entry name" value="ZnF_C2HC"/>
    <property type="match status" value="1"/>
</dbReference>
<dbReference type="InParanoid" id="A0A6I9TEP4"/>
<evidence type="ECO:0000313" key="4">
    <source>
        <dbReference type="RefSeq" id="XP_011079173.1"/>
    </source>
</evidence>
<dbReference type="Pfam" id="PF14223">
    <property type="entry name" value="Retrotran_gag_2"/>
    <property type="match status" value="1"/>
</dbReference>